<dbReference type="EC" id="7.1.1.-" evidence="2"/>
<feature type="transmembrane region" description="Helical" evidence="2">
    <location>
        <begin position="6"/>
        <end position="23"/>
    </location>
</feature>
<keyword evidence="2" id="KW-1003">Cell membrane</keyword>
<dbReference type="Gene3D" id="1.20.120.1200">
    <property type="entry name" value="NADH-ubiquinone/plastoquinone oxidoreductase chain 6, subunit NuoJ"/>
    <property type="match status" value="1"/>
</dbReference>
<comment type="similarity">
    <text evidence="1 2">Belongs to the complex I subunit 6 family.</text>
</comment>
<proteinExistence type="inferred from homology"/>
<feature type="transmembrane region" description="Helical" evidence="2">
    <location>
        <begin position="53"/>
        <end position="74"/>
    </location>
</feature>
<evidence type="ECO:0000256" key="1">
    <source>
        <dbReference type="ARBA" id="ARBA00005698"/>
    </source>
</evidence>
<feature type="transmembrane region" description="Helical" evidence="2">
    <location>
        <begin position="86"/>
        <end position="109"/>
    </location>
</feature>
<evidence type="ECO:0000313" key="4">
    <source>
        <dbReference type="Proteomes" id="UP000267268"/>
    </source>
</evidence>
<protein>
    <recommendedName>
        <fullName evidence="2">NADH-quinone oxidoreductase subunit J</fullName>
        <ecNumber evidence="2">7.1.1.-</ecNumber>
    </recommendedName>
</protein>
<keyword evidence="2" id="KW-0520">NAD</keyword>
<reference evidence="3 4" key="1">
    <citation type="submission" date="2018-12" db="EMBL/GenBank/DDBJ databases">
        <title>Flammeovirga pectinis sp. nov., isolated from the gut of the Korean scallop, Patinopecten yessoensis.</title>
        <authorList>
            <person name="Bae J.-W."/>
            <person name="Jeong Y.-S."/>
            <person name="Kang W."/>
        </authorList>
    </citation>
    <scope>NUCLEOTIDE SEQUENCE [LARGE SCALE GENOMIC DNA]</scope>
    <source>
        <strain evidence="3 4">L12M1</strain>
    </source>
</reference>
<evidence type="ECO:0000313" key="3">
    <source>
        <dbReference type="EMBL" id="AZQ62053.1"/>
    </source>
</evidence>
<dbReference type="RefSeq" id="WP_126613187.1">
    <property type="nucleotide sequence ID" value="NZ_CP034562.1"/>
</dbReference>
<keyword evidence="2" id="KW-1133">Transmembrane helix</keyword>
<feature type="transmembrane region" description="Helical" evidence="2">
    <location>
        <begin position="137"/>
        <end position="160"/>
    </location>
</feature>
<dbReference type="Proteomes" id="UP000267268">
    <property type="component" value="Chromosome 1"/>
</dbReference>
<dbReference type="InterPro" id="IPR001457">
    <property type="entry name" value="NADH_UbQ/plastoQ_OxRdtase_su6"/>
</dbReference>
<name>A0A3S9P1I2_9BACT</name>
<dbReference type="OrthoDB" id="981464at2"/>
<dbReference type="PANTHER" id="PTHR33269">
    <property type="entry name" value="NADH-UBIQUINONE OXIDOREDUCTASE CHAIN 6"/>
    <property type="match status" value="1"/>
</dbReference>
<comment type="subcellular location">
    <subcellularLocation>
        <location evidence="2">Cell membrane</location>
        <topology evidence="2">Multi-pass membrane protein</topology>
    </subcellularLocation>
</comment>
<sequence>MIEIVFYFLMLVIFISSIALFSSKNVIHNAAYLLFTLLSVAGLFVLSGSDFLAITQVMIYIGGVLVLLLFGVMYTKNTEKHGVQLGSARILTGIFLGLTSFGILSYGILQENVDKSYEVKQGGVTEILGTHFMTNQILAFELTAVLLLVVLIGAVFVAGLKKSSN</sequence>
<dbReference type="GO" id="GO:0048038">
    <property type="term" value="F:quinone binding"/>
    <property type="evidence" value="ECO:0007669"/>
    <property type="project" value="UniProtKB-UniRule"/>
</dbReference>
<keyword evidence="4" id="KW-1185">Reference proteome</keyword>
<dbReference type="KEGG" id="fll:EI427_07310"/>
<keyword evidence="2" id="KW-0874">Quinone</keyword>
<accession>A0A3S9P1I2</accession>
<dbReference type="Pfam" id="PF00499">
    <property type="entry name" value="Oxidored_q3"/>
    <property type="match status" value="1"/>
</dbReference>
<comment type="catalytic activity">
    <reaction evidence="2">
        <text>a quinone + NADH + 5 H(+)(in) = a quinol + NAD(+) + 4 H(+)(out)</text>
        <dbReference type="Rhea" id="RHEA:57888"/>
        <dbReference type="ChEBI" id="CHEBI:15378"/>
        <dbReference type="ChEBI" id="CHEBI:24646"/>
        <dbReference type="ChEBI" id="CHEBI:57540"/>
        <dbReference type="ChEBI" id="CHEBI:57945"/>
        <dbReference type="ChEBI" id="CHEBI:132124"/>
    </reaction>
</comment>
<dbReference type="GO" id="GO:0008137">
    <property type="term" value="F:NADH dehydrogenase (ubiquinone) activity"/>
    <property type="evidence" value="ECO:0007669"/>
    <property type="project" value="UniProtKB-UniRule"/>
</dbReference>
<feature type="transmembrane region" description="Helical" evidence="2">
    <location>
        <begin position="30"/>
        <end position="47"/>
    </location>
</feature>
<organism evidence="3 4">
    <name type="scientific">Flammeovirga pectinis</name>
    <dbReference type="NCBI Taxonomy" id="2494373"/>
    <lineage>
        <taxon>Bacteria</taxon>
        <taxon>Pseudomonadati</taxon>
        <taxon>Bacteroidota</taxon>
        <taxon>Cytophagia</taxon>
        <taxon>Cytophagales</taxon>
        <taxon>Flammeovirgaceae</taxon>
        <taxon>Flammeovirga</taxon>
    </lineage>
</organism>
<dbReference type="AlphaFoldDB" id="A0A3S9P1I2"/>
<dbReference type="PANTHER" id="PTHR33269:SF17">
    <property type="entry name" value="NADH-UBIQUINONE OXIDOREDUCTASE CHAIN 6"/>
    <property type="match status" value="1"/>
</dbReference>
<evidence type="ECO:0000256" key="2">
    <source>
        <dbReference type="RuleBase" id="RU004429"/>
    </source>
</evidence>
<keyword evidence="2" id="KW-0472">Membrane</keyword>
<comment type="function">
    <text evidence="2">NDH-1 shuttles electrons from NADH, via FMN and iron-sulfur (Fe-S) centers, to quinones in the respiratory chain. Couples the redox reaction to proton translocation (for every two electrons transferred, four hydrogen ions are translocated across the cytoplasmic membrane), and thus conserves the redox energy in a proton gradient.</text>
</comment>
<dbReference type="EMBL" id="CP034562">
    <property type="protein sequence ID" value="AZQ62053.1"/>
    <property type="molecule type" value="Genomic_DNA"/>
</dbReference>
<dbReference type="GO" id="GO:0005886">
    <property type="term" value="C:plasma membrane"/>
    <property type="evidence" value="ECO:0007669"/>
    <property type="project" value="UniProtKB-SubCell"/>
</dbReference>
<dbReference type="InterPro" id="IPR042106">
    <property type="entry name" value="Nuo/plastoQ_OxRdtase_6_NuoJ"/>
</dbReference>
<keyword evidence="2" id="KW-0812">Transmembrane</keyword>
<gene>
    <name evidence="3" type="ORF">EI427_07310</name>
</gene>